<proteinExistence type="predicted"/>
<keyword evidence="3" id="KW-1185">Reference proteome</keyword>
<dbReference type="OrthoDB" id="9930136at2"/>
<keyword evidence="1" id="KW-0472">Membrane</keyword>
<protein>
    <submittedName>
        <fullName evidence="2">Uncharacterized protein</fullName>
    </submittedName>
</protein>
<evidence type="ECO:0000313" key="2">
    <source>
        <dbReference type="EMBL" id="QDU56313.1"/>
    </source>
</evidence>
<evidence type="ECO:0000256" key="1">
    <source>
        <dbReference type="SAM" id="Phobius"/>
    </source>
</evidence>
<dbReference type="Proteomes" id="UP000315750">
    <property type="component" value="Chromosome"/>
</dbReference>
<organism evidence="2 3">
    <name type="scientific">Aeoliella mucimassa</name>
    <dbReference type="NCBI Taxonomy" id="2527972"/>
    <lineage>
        <taxon>Bacteria</taxon>
        <taxon>Pseudomonadati</taxon>
        <taxon>Planctomycetota</taxon>
        <taxon>Planctomycetia</taxon>
        <taxon>Pirellulales</taxon>
        <taxon>Lacipirellulaceae</taxon>
        <taxon>Aeoliella</taxon>
    </lineage>
</organism>
<gene>
    <name evidence="2" type="ORF">Pan181_25220</name>
</gene>
<dbReference type="AlphaFoldDB" id="A0A518ANL2"/>
<feature type="transmembrane region" description="Helical" evidence="1">
    <location>
        <begin position="6"/>
        <end position="22"/>
    </location>
</feature>
<dbReference type="RefSeq" id="WP_145247076.1">
    <property type="nucleotide sequence ID" value="NZ_CP036278.1"/>
</dbReference>
<keyword evidence="1" id="KW-0812">Transmembrane</keyword>
<keyword evidence="1" id="KW-1133">Transmembrane helix</keyword>
<sequence length="104" mass="11698">MAFGPYMLFVLIAGAMVLYAIWTSANPSWPIRIVVTTEGMVECRGLPRQRVPRFAEFFEQHVQAEPKLVVLACRDAGGGLRTSFRGHIDAGTKQRIRNYMLAEL</sequence>
<dbReference type="KEGG" id="amuc:Pan181_25220"/>
<name>A0A518ANL2_9BACT</name>
<dbReference type="EMBL" id="CP036278">
    <property type="protein sequence ID" value="QDU56313.1"/>
    <property type="molecule type" value="Genomic_DNA"/>
</dbReference>
<accession>A0A518ANL2</accession>
<evidence type="ECO:0000313" key="3">
    <source>
        <dbReference type="Proteomes" id="UP000315750"/>
    </source>
</evidence>
<reference evidence="2 3" key="1">
    <citation type="submission" date="2019-02" db="EMBL/GenBank/DDBJ databases">
        <title>Deep-cultivation of Planctomycetes and their phenomic and genomic characterization uncovers novel biology.</title>
        <authorList>
            <person name="Wiegand S."/>
            <person name="Jogler M."/>
            <person name="Boedeker C."/>
            <person name="Pinto D."/>
            <person name="Vollmers J."/>
            <person name="Rivas-Marin E."/>
            <person name="Kohn T."/>
            <person name="Peeters S.H."/>
            <person name="Heuer A."/>
            <person name="Rast P."/>
            <person name="Oberbeckmann S."/>
            <person name="Bunk B."/>
            <person name="Jeske O."/>
            <person name="Meyerdierks A."/>
            <person name="Storesund J.E."/>
            <person name="Kallscheuer N."/>
            <person name="Luecker S."/>
            <person name="Lage O.M."/>
            <person name="Pohl T."/>
            <person name="Merkel B.J."/>
            <person name="Hornburger P."/>
            <person name="Mueller R.-W."/>
            <person name="Bruemmer F."/>
            <person name="Labrenz M."/>
            <person name="Spormann A.M."/>
            <person name="Op den Camp H."/>
            <person name="Overmann J."/>
            <person name="Amann R."/>
            <person name="Jetten M.S.M."/>
            <person name="Mascher T."/>
            <person name="Medema M.H."/>
            <person name="Devos D.P."/>
            <person name="Kaster A.-K."/>
            <person name="Ovreas L."/>
            <person name="Rohde M."/>
            <person name="Galperin M.Y."/>
            <person name="Jogler C."/>
        </authorList>
    </citation>
    <scope>NUCLEOTIDE SEQUENCE [LARGE SCALE GENOMIC DNA]</scope>
    <source>
        <strain evidence="2 3">Pan181</strain>
    </source>
</reference>